<evidence type="ECO:0008006" key="2">
    <source>
        <dbReference type="Google" id="ProtNLM"/>
    </source>
</evidence>
<dbReference type="PANTHER" id="PTHR33053">
    <property type="entry name" value="PROTEIN, PUTATIVE-RELATED"/>
    <property type="match status" value="1"/>
</dbReference>
<organism evidence="1">
    <name type="scientific">Anopheles funestus</name>
    <name type="common">African malaria mosquito</name>
    <dbReference type="NCBI Taxonomy" id="62324"/>
    <lineage>
        <taxon>Eukaryota</taxon>
        <taxon>Metazoa</taxon>
        <taxon>Ecdysozoa</taxon>
        <taxon>Arthropoda</taxon>
        <taxon>Hexapoda</taxon>
        <taxon>Insecta</taxon>
        <taxon>Pterygota</taxon>
        <taxon>Neoptera</taxon>
        <taxon>Endopterygota</taxon>
        <taxon>Diptera</taxon>
        <taxon>Nematocera</taxon>
        <taxon>Culicoidea</taxon>
        <taxon>Culicidae</taxon>
        <taxon>Anophelinae</taxon>
        <taxon>Anopheles</taxon>
    </lineage>
</organism>
<evidence type="ECO:0000313" key="1">
    <source>
        <dbReference type="EnsemblMetazoa" id="AFUN012028-PA"/>
    </source>
</evidence>
<dbReference type="VEuPathDB" id="VectorBase:AFUN2_004255"/>
<reference evidence="1" key="1">
    <citation type="submission" date="2020-05" db="UniProtKB">
        <authorList>
            <consortium name="EnsemblMetazoa"/>
        </authorList>
    </citation>
    <scope>IDENTIFICATION</scope>
    <source>
        <strain evidence="1">FUMOZ</strain>
    </source>
</reference>
<dbReference type="AlphaFoldDB" id="A0A182S0E5"/>
<accession>A0A182S0E5</accession>
<dbReference type="VEuPathDB" id="VectorBase:AFUN012028"/>
<proteinExistence type="predicted"/>
<name>A0A182S0E5_ANOFN</name>
<sequence length="312" mass="36078">ENSSEDESEEIISFGGVSQFKNMILKDALQYWALTTHQPGSSVNMILEIFHECTIYKNLPKDARTILQTPRTSMNITDIDGGRYFYNGIKRCLINRLEHVQFQTLYVNVSIDGLPLFKGSPSSFWPILINVQEIPILSPMIVAMFHGITKPPELEQYLRPFVEEMNEVLDNGIPIKNRVVRVRLRAFISDSPARSYIKEHGCLKCCRGEHSYQSRTVYFWDSNAPERTDELFRRMAYPKHYRIYTPLLDLQYLNIIEDIVVADRLHLIDLGVMRRLLKAWVKGVFGTVEVAPENVGISKTLEKMQLPSEIHR</sequence>
<dbReference type="STRING" id="62324.A0A182S0E5"/>
<dbReference type="EnsemblMetazoa" id="AFUN012028-RA">
    <property type="protein sequence ID" value="AFUN012028-PA"/>
    <property type="gene ID" value="AFUN012028"/>
</dbReference>
<protein>
    <recommendedName>
        <fullName evidence="2">Transposase domain-containing protein</fullName>
    </recommendedName>
</protein>